<dbReference type="EMBL" id="JAINUF010000012">
    <property type="protein sequence ID" value="KAJ8346138.1"/>
    <property type="molecule type" value="Genomic_DNA"/>
</dbReference>
<proteinExistence type="predicted"/>
<gene>
    <name evidence="1" type="ORF">SKAU_G00303310</name>
</gene>
<sequence>MAGGGQAGGWGGRKLLGDPRGRAVIGARVAKARFLHVFLEESGAHPYRKSQPRSPRVVPAPGFAYSCSLYRSVTLTSTSPLMQLKSIPLITLNSALLLIKE</sequence>
<organism evidence="1 2">
    <name type="scientific">Synaphobranchus kaupii</name>
    <name type="common">Kaup's arrowtooth eel</name>
    <dbReference type="NCBI Taxonomy" id="118154"/>
    <lineage>
        <taxon>Eukaryota</taxon>
        <taxon>Metazoa</taxon>
        <taxon>Chordata</taxon>
        <taxon>Craniata</taxon>
        <taxon>Vertebrata</taxon>
        <taxon>Euteleostomi</taxon>
        <taxon>Actinopterygii</taxon>
        <taxon>Neopterygii</taxon>
        <taxon>Teleostei</taxon>
        <taxon>Anguilliformes</taxon>
        <taxon>Synaphobranchidae</taxon>
        <taxon>Synaphobranchus</taxon>
    </lineage>
</organism>
<dbReference type="Proteomes" id="UP001152622">
    <property type="component" value="Chromosome 12"/>
</dbReference>
<evidence type="ECO:0000313" key="1">
    <source>
        <dbReference type="EMBL" id="KAJ8346138.1"/>
    </source>
</evidence>
<keyword evidence="2" id="KW-1185">Reference proteome</keyword>
<comment type="caution">
    <text evidence="1">The sequence shown here is derived from an EMBL/GenBank/DDBJ whole genome shotgun (WGS) entry which is preliminary data.</text>
</comment>
<reference evidence="1" key="1">
    <citation type="journal article" date="2023" name="Science">
        <title>Genome structures resolve the early diversification of teleost fishes.</title>
        <authorList>
            <person name="Parey E."/>
            <person name="Louis A."/>
            <person name="Montfort J."/>
            <person name="Bouchez O."/>
            <person name="Roques C."/>
            <person name="Iampietro C."/>
            <person name="Lluch J."/>
            <person name="Castinel A."/>
            <person name="Donnadieu C."/>
            <person name="Desvignes T."/>
            <person name="Floi Bucao C."/>
            <person name="Jouanno E."/>
            <person name="Wen M."/>
            <person name="Mejri S."/>
            <person name="Dirks R."/>
            <person name="Jansen H."/>
            <person name="Henkel C."/>
            <person name="Chen W.J."/>
            <person name="Zahm M."/>
            <person name="Cabau C."/>
            <person name="Klopp C."/>
            <person name="Thompson A.W."/>
            <person name="Robinson-Rechavi M."/>
            <person name="Braasch I."/>
            <person name="Lecointre G."/>
            <person name="Bobe J."/>
            <person name="Postlethwait J.H."/>
            <person name="Berthelot C."/>
            <person name="Roest Crollius H."/>
            <person name="Guiguen Y."/>
        </authorList>
    </citation>
    <scope>NUCLEOTIDE SEQUENCE</scope>
    <source>
        <strain evidence="1">WJC10195</strain>
    </source>
</reference>
<name>A0A9Q1INH4_SYNKA</name>
<evidence type="ECO:0000313" key="2">
    <source>
        <dbReference type="Proteomes" id="UP001152622"/>
    </source>
</evidence>
<protein>
    <submittedName>
        <fullName evidence="1">Uncharacterized protein</fullName>
    </submittedName>
</protein>
<dbReference type="AlphaFoldDB" id="A0A9Q1INH4"/>
<accession>A0A9Q1INH4</accession>